<dbReference type="OrthoDB" id="31113at2759"/>
<evidence type="ECO:0000256" key="5">
    <source>
        <dbReference type="ARBA" id="ARBA00022801"/>
    </source>
</evidence>
<dbReference type="Pfam" id="PF00752">
    <property type="entry name" value="XPG_N"/>
    <property type="match status" value="1"/>
</dbReference>
<dbReference type="InterPro" id="IPR006084">
    <property type="entry name" value="XPG/Rad2"/>
</dbReference>
<dbReference type="Pfam" id="PF00867">
    <property type="entry name" value="XPG_I"/>
    <property type="match status" value="1"/>
</dbReference>
<evidence type="ECO:0000256" key="1">
    <source>
        <dbReference type="ARBA" id="ARBA00001946"/>
    </source>
</evidence>
<evidence type="ECO:0000256" key="7">
    <source>
        <dbReference type="SAM" id="MobiDB-lite"/>
    </source>
</evidence>
<name>A0A0C9T4P2_PLICR</name>
<dbReference type="EMBL" id="KN832571">
    <property type="protein sequence ID" value="KII84254.1"/>
    <property type="molecule type" value="Genomic_DNA"/>
</dbReference>
<dbReference type="GO" id="GO:0046872">
    <property type="term" value="F:metal ion binding"/>
    <property type="evidence" value="ECO:0007669"/>
    <property type="project" value="UniProtKB-KW"/>
</dbReference>
<organism evidence="10 11">
    <name type="scientific">Plicaturopsis crispa FD-325 SS-3</name>
    <dbReference type="NCBI Taxonomy" id="944288"/>
    <lineage>
        <taxon>Eukaryota</taxon>
        <taxon>Fungi</taxon>
        <taxon>Dikarya</taxon>
        <taxon>Basidiomycota</taxon>
        <taxon>Agaricomycotina</taxon>
        <taxon>Agaricomycetes</taxon>
        <taxon>Agaricomycetidae</taxon>
        <taxon>Amylocorticiales</taxon>
        <taxon>Amylocorticiaceae</taxon>
        <taxon>Plicatura</taxon>
        <taxon>Plicaturopsis crispa</taxon>
    </lineage>
</organism>
<dbReference type="SMART" id="SM00484">
    <property type="entry name" value="XPGI"/>
    <property type="match status" value="1"/>
</dbReference>
<dbReference type="InterPro" id="IPR006086">
    <property type="entry name" value="XPG-I_dom"/>
</dbReference>
<dbReference type="PRINTS" id="PR00853">
    <property type="entry name" value="XPGRADSUPER"/>
</dbReference>
<dbReference type="InterPro" id="IPR008918">
    <property type="entry name" value="HhH2"/>
</dbReference>
<accession>A0A0C9T4P2</accession>
<dbReference type="AlphaFoldDB" id="A0A0C9T4P2"/>
<dbReference type="PANTHER" id="PTHR11081:SF9">
    <property type="entry name" value="FLAP ENDONUCLEASE 1"/>
    <property type="match status" value="1"/>
</dbReference>
<evidence type="ECO:0008006" key="12">
    <source>
        <dbReference type="Google" id="ProtNLM"/>
    </source>
</evidence>
<evidence type="ECO:0000256" key="3">
    <source>
        <dbReference type="ARBA" id="ARBA00022723"/>
    </source>
</evidence>
<evidence type="ECO:0000259" key="9">
    <source>
        <dbReference type="SMART" id="SM00485"/>
    </source>
</evidence>
<dbReference type="InterPro" id="IPR036279">
    <property type="entry name" value="5-3_exonuclease_C_sf"/>
</dbReference>
<keyword evidence="3" id="KW-0479">Metal-binding</keyword>
<gene>
    <name evidence="10" type="ORF">PLICRDRAFT_95239</name>
</gene>
<dbReference type="InterPro" id="IPR006085">
    <property type="entry name" value="XPG_DNA_repair_N"/>
</dbReference>
<dbReference type="Gene3D" id="3.40.50.1010">
    <property type="entry name" value="5'-nuclease"/>
    <property type="match status" value="2"/>
</dbReference>
<dbReference type="GO" id="GO:0006281">
    <property type="term" value="P:DNA repair"/>
    <property type="evidence" value="ECO:0007669"/>
    <property type="project" value="UniProtKB-ARBA"/>
</dbReference>
<keyword evidence="4" id="KW-0255">Endonuclease</keyword>
<keyword evidence="2" id="KW-0540">Nuclease</keyword>
<keyword evidence="6" id="KW-0460">Magnesium</keyword>
<dbReference type="SUPFAM" id="SSF47807">
    <property type="entry name" value="5' to 3' exonuclease, C-terminal subdomain"/>
    <property type="match status" value="1"/>
</dbReference>
<feature type="region of interest" description="Disordered" evidence="7">
    <location>
        <begin position="222"/>
        <end position="259"/>
    </location>
</feature>
<feature type="domain" description="XPG N-terminal" evidence="9">
    <location>
        <begin position="1"/>
        <end position="100"/>
    </location>
</feature>
<feature type="domain" description="XPG-I" evidence="8">
    <location>
        <begin position="451"/>
        <end position="521"/>
    </location>
</feature>
<dbReference type="SMART" id="SM00279">
    <property type="entry name" value="HhH2"/>
    <property type="match status" value="1"/>
</dbReference>
<keyword evidence="11" id="KW-1185">Reference proteome</keyword>
<evidence type="ECO:0000313" key="11">
    <source>
        <dbReference type="Proteomes" id="UP000053263"/>
    </source>
</evidence>
<dbReference type="Proteomes" id="UP000053263">
    <property type="component" value="Unassembled WGS sequence"/>
</dbReference>
<comment type="cofactor">
    <cofactor evidence="1">
        <name>Mg(2+)</name>
        <dbReference type="ChEBI" id="CHEBI:18420"/>
    </cofactor>
</comment>
<dbReference type="GO" id="GO:0005634">
    <property type="term" value="C:nucleus"/>
    <property type="evidence" value="ECO:0007669"/>
    <property type="project" value="TreeGrafter"/>
</dbReference>
<dbReference type="InterPro" id="IPR029060">
    <property type="entry name" value="PIN-like_dom_sf"/>
</dbReference>
<dbReference type="Gene3D" id="1.10.150.20">
    <property type="entry name" value="5' to 3' exonuclease, C-terminal subdomain"/>
    <property type="match status" value="1"/>
</dbReference>
<evidence type="ECO:0000313" key="10">
    <source>
        <dbReference type="EMBL" id="KII84254.1"/>
    </source>
</evidence>
<proteinExistence type="predicted"/>
<dbReference type="GO" id="GO:0003677">
    <property type="term" value="F:DNA binding"/>
    <property type="evidence" value="ECO:0007669"/>
    <property type="project" value="InterPro"/>
</dbReference>
<evidence type="ECO:0000256" key="4">
    <source>
        <dbReference type="ARBA" id="ARBA00022759"/>
    </source>
</evidence>
<sequence>MGVLGLTPFLQKTCPEVIKRLPDRLRGLRGKTVVVDGTLITQRLHFANIPHPQRHVLGWYRLAKEFKDCGVHAICVFDGKERSFAKARENERRREVRRMDTARGAIEAERLRRLQKLSGLLQSYRSLEVVDRERTSSKLRKLVLDAKSPTLPSTPSGDIDLNERLSWSSSELRGISDDDVQDILLNALAQSTVAHNSFEPDQINWPTDEGDCAEWSGLAEAERNSGIDLESPDASRKKHDSMSSQPHITLFGDPSPQGRPKIEIRRGDGIPDSTRSSHHAPSHTVPEYCPTFPPGESPQEFEHQHLLLPDNSPGSLLPSVHPSDARPFSADSGSLSFPEDIVSALPSLYLEYRRSIPQLTSLATTTPVSPIDPSEARAEYAMSKSQYQLTLEEGRLWDELASADVGDNSDASTKKRVSTLEEKSTLLSDSYDRRSNPPTAQTYDESREILRAMGTPCIDSSGPFEAEALASALVLHGCADYVASEDTDVLVYEAPLIRNITNRRGPLVVVNGSDVRTVLQLDRASYIDFALLLGTDFSQRIKNVGPQRALKFIRQYGSIEQVVEHEKQYPPRESMVEYLERVAVARLVFQTLPPIPDPELLRPGEIDDVQVLEILDRFGLSRMAMHEWNHESALAGNYFYDNPHTF</sequence>
<evidence type="ECO:0000256" key="6">
    <source>
        <dbReference type="ARBA" id="ARBA00022842"/>
    </source>
</evidence>
<dbReference type="SUPFAM" id="SSF88723">
    <property type="entry name" value="PIN domain-like"/>
    <property type="match status" value="1"/>
</dbReference>
<dbReference type="SMART" id="SM00485">
    <property type="entry name" value="XPGN"/>
    <property type="match status" value="1"/>
</dbReference>
<keyword evidence="5" id="KW-0378">Hydrolase</keyword>
<reference evidence="10 11" key="1">
    <citation type="submission" date="2014-06" db="EMBL/GenBank/DDBJ databases">
        <title>Evolutionary Origins and Diversification of the Mycorrhizal Mutualists.</title>
        <authorList>
            <consortium name="DOE Joint Genome Institute"/>
            <consortium name="Mycorrhizal Genomics Consortium"/>
            <person name="Kohler A."/>
            <person name="Kuo A."/>
            <person name="Nagy L.G."/>
            <person name="Floudas D."/>
            <person name="Copeland A."/>
            <person name="Barry K.W."/>
            <person name="Cichocki N."/>
            <person name="Veneault-Fourrey C."/>
            <person name="LaButti K."/>
            <person name="Lindquist E.A."/>
            <person name="Lipzen A."/>
            <person name="Lundell T."/>
            <person name="Morin E."/>
            <person name="Murat C."/>
            <person name="Riley R."/>
            <person name="Ohm R."/>
            <person name="Sun H."/>
            <person name="Tunlid A."/>
            <person name="Henrissat B."/>
            <person name="Grigoriev I.V."/>
            <person name="Hibbett D.S."/>
            <person name="Martin F."/>
        </authorList>
    </citation>
    <scope>NUCLEOTIDE SEQUENCE [LARGE SCALE GENOMIC DNA]</scope>
    <source>
        <strain evidence="10 11">FD-325 SS-3</strain>
    </source>
</reference>
<dbReference type="HOGENOM" id="CLU_021984_0_0_1"/>
<evidence type="ECO:0000259" key="8">
    <source>
        <dbReference type="SMART" id="SM00484"/>
    </source>
</evidence>
<evidence type="ECO:0000256" key="2">
    <source>
        <dbReference type="ARBA" id="ARBA00022722"/>
    </source>
</evidence>
<dbReference type="GO" id="GO:0008409">
    <property type="term" value="F:5'-3' exonuclease activity"/>
    <property type="evidence" value="ECO:0007669"/>
    <property type="project" value="TreeGrafter"/>
</dbReference>
<dbReference type="GO" id="GO:0005737">
    <property type="term" value="C:cytoplasm"/>
    <property type="evidence" value="ECO:0007669"/>
    <property type="project" value="TreeGrafter"/>
</dbReference>
<dbReference type="PANTHER" id="PTHR11081">
    <property type="entry name" value="FLAP ENDONUCLEASE FAMILY MEMBER"/>
    <property type="match status" value="1"/>
</dbReference>
<protein>
    <recommendedName>
        <fullName evidence="12">PIN domain-like protein</fullName>
    </recommendedName>
</protein>
<dbReference type="GO" id="GO:0017108">
    <property type="term" value="F:5'-flap endonuclease activity"/>
    <property type="evidence" value="ECO:0007669"/>
    <property type="project" value="TreeGrafter"/>
</dbReference>